<evidence type="ECO:0000259" key="2">
    <source>
        <dbReference type="Pfam" id="PF08327"/>
    </source>
</evidence>
<protein>
    <submittedName>
        <fullName evidence="3 4">ATPase</fullName>
    </submittedName>
</protein>
<reference evidence="4 6" key="2">
    <citation type="submission" date="2018-12" db="EMBL/GenBank/DDBJ databases">
        <authorList>
            <consortium name="Pathogen Informatics"/>
        </authorList>
    </citation>
    <scope>NUCLEOTIDE SEQUENCE [LARGE SCALE GENOMIC DNA]</scope>
    <source>
        <strain evidence="4 6">NCTC13489</strain>
    </source>
</reference>
<dbReference type="KEGG" id="cant:NCTC13489_00601"/>
<keyword evidence="5" id="KW-1185">Reference proteome</keyword>
<evidence type="ECO:0000313" key="5">
    <source>
        <dbReference type="Proteomes" id="UP000028349"/>
    </source>
</evidence>
<reference evidence="3 5" key="1">
    <citation type="submission" date="2014-07" db="EMBL/GenBank/DDBJ databases">
        <authorList>
            <person name="Pisani N.G."/>
            <person name="Newman J.D."/>
        </authorList>
    </citation>
    <scope>NUCLEOTIDE SEQUENCE [LARGE SCALE GENOMIC DNA]</scope>
    <source>
        <strain evidence="3 5">LMG 24720</strain>
    </source>
</reference>
<dbReference type="InterPro" id="IPR013538">
    <property type="entry name" value="ASHA1/2-like_C"/>
</dbReference>
<evidence type="ECO:0000256" key="1">
    <source>
        <dbReference type="ARBA" id="ARBA00006817"/>
    </source>
</evidence>
<dbReference type="Pfam" id="PF08327">
    <property type="entry name" value="AHSA1"/>
    <property type="match status" value="1"/>
</dbReference>
<sequence>MHDNVVIKQRVNAPADKVWNALTDKAQMKNWYFDIDDFSTDLHTEFSFYESGGENKYRHQGQILEVIPQEKLKYSWTYPEFSKEKTIVKWNLQDEGDQTLVILTHKGLEYLEHLGEEFSKDSFDRAWTEIVSIKFKNYIEQ</sequence>
<dbReference type="STRING" id="266748.HY04_00080"/>
<dbReference type="SUPFAM" id="SSF55961">
    <property type="entry name" value="Bet v1-like"/>
    <property type="match status" value="1"/>
</dbReference>
<accession>A0A448NNP5</accession>
<dbReference type="EMBL" id="LR134441">
    <property type="protein sequence ID" value="VEH96795.1"/>
    <property type="molecule type" value="Genomic_DNA"/>
</dbReference>
<dbReference type="InterPro" id="IPR023393">
    <property type="entry name" value="START-like_dom_sf"/>
</dbReference>
<evidence type="ECO:0000313" key="6">
    <source>
        <dbReference type="Proteomes" id="UP000270036"/>
    </source>
</evidence>
<evidence type="ECO:0000313" key="4">
    <source>
        <dbReference type="EMBL" id="VEH96795.1"/>
    </source>
</evidence>
<name>A0A448NNP5_9FLAO</name>
<dbReference type="Proteomes" id="UP000270036">
    <property type="component" value="Chromosome"/>
</dbReference>
<feature type="domain" description="Activator of Hsp90 ATPase homologue 1/2-like C-terminal" evidence="2">
    <location>
        <begin position="12"/>
        <end position="131"/>
    </location>
</feature>
<dbReference type="CDD" id="cd07814">
    <property type="entry name" value="SRPBCC_CalC_Aha1-like"/>
    <property type="match status" value="1"/>
</dbReference>
<dbReference type="Gene3D" id="3.30.530.20">
    <property type="match status" value="1"/>
</dbReference>
<dbReference type="OrthoDB" id="2355173at2"/>
<organism evidence="4 6">
    <name type="scientific">Kaistella antarctica</name>
    <dbReference type="NCBI Taxonomy" id="266748"/>
    <lineage>
        <taxon>Bacteria</taxon>
        <taxon>Pseudomonadati</taxon>
        <taxon>Bacteroidota</taxon>
        <taxon>Flavobacteriia</taxon>
        <taxon>Flavobacteriales</taxon>
        <taxon>Weeksellaceae</taxon>
        <taxon>Chryseobacterium group</taxon>
        <taxon>Kaistella</taxon>
    </lineage>
</organism>
<comment type="similarity">
    <text evidence="1">Belongs to the AHA1 family.</text>
</comment>
<dbReference type="AlphaFoldDB" id="A0A448NNP5"/>
<dbReference type="EMBL" id="JPEP01000001">
    <property type="protein sequence ID" value="KEY19672.1"/>
    <property type="molecule type" value="Genomic_DNA"/>
</dbReference>
<dbReference type="RefSeq" id="WP_034715970.1">
    <property type="nucleotide sequence ID" value="NZ_FOIX01000002.1"/>
</dbReference>
<proteinExistence type="inferred from homology"/>
<gene>
    <name evidence="3" type="ORF">HY04_00080</name>
    <name evidence="4" type="ORF">NCTC13489_00601</name>
</gene>
<dbReference type="Proteomes" id="UP000028349">
    <property type="component" value="Unassembled WGS sequence"/>
</dbReference>
<evidence type="ECO:0000313" key="3">
    <source>
        <dbReference type="EMBL" id="KEY19672.1"/>
    </source>
</evidence>